<accession>A0A0F9DRV1</accession>
<feature type="region of interest" description="Disordered" evidence="1">
    <location>
        <begin position="177"/>
        <end position="216"/>
    </location>
</feature>
<gene>
    <name evidence="2" type="ORF">LCGC14_2164700</name>
</gene>
<protein>
    <submittedName>
        <fullName evidence="2">Uncharacterized protein</fullName>
    </submittedName>
</protein>
<name>A0A0F9DRV1_9ZZZZ</name>
<dbReference type="EMBL" id="LAZR01027830">
    <property type="protein sequence ID" value="KKL64474.1"/>
    <property type="molecule type" value="Genomic_DNA"/>
</dbReference>
<proteinExistence type="predicted"/>
<reference evidence="2" key="1">
    <citation type="journal article" date="2015" name="Nature">
        <title>Complex archaea that bridge the gap between prokaryotes and eukaryotes.</title>
        <authorList>
            <person name="Spang A."/>
            <person name="Saw J.H."/>
            <person name="Jorgensen S.L."/>
            <person name="Zaremba-Niedzwiedzka K."/>
            <person name="Martijn J."/>
            <person name="Lind A.E."/>
            <person name="van Eijk R."/>
            <person name="Schleper C."/>
            <person name="Guy L."/>
            <person name="Ettema T.J."/>
        </authorList>
    </citation>
    <scope>NUCLEOTIDE SEQUENCE</scope>
</reference>
<organism evidence="2">
    <name type="scientific">marine sediment metagenome</name>
    <dbReference type="NCBI Taxonomy" id="412755"/>
    <lineage>
        <taxon>unclassified sequences</taxon>
        <taxon>metagenomes</taxon>
        <taxon>ecological metagenomes</taxon>
    </lineage>
</organism>
<evidence type="ECO:0000313" key="2">
    <source>
        <dbReference type="EMBL" id="KKL64474.1"/>
    </source>
</evidence>
<evidence type="ECO:0000256" key="1">
    <source>
        <dbReference type="SAM" id="MobiDB-lite"/>
    </source>
</evidence>
<sequence length="216" mass="24005">MASKLLVFNAALLLCGERKLASLTENREPRRLLDDVFDGGAVKTALESAYWNFGTRSLRIEFDPSIAPDFGFSRAFVKPSDWARTAVVSASEYFRPPFKDDQFADEAGHFFADIDTLYVKMVSDGADYGGDLGNWTESFARYFEAYLASRIAWKITRDKATVAAIQKELKRLLKGASAKDAMNSGTSVPPEGSWNRARHGRRSSRRDGGSRSQLIG</sequence>
<dbReference type="AlphaFoldDB" id="A0A0F9DRV1"/>
<comment type="caution">
    <text evidence="2">The sequence shown here is derived from an EMBL/GenBank/DDBJ whole genome shotgun (WGS) entry which is preliminary data.</text>
</comment>